<evidence type="ECO:0000313" key="1">
    <source>
        <dbReference type="EMBL" id="KAJ1672806.1"/>
    </source>
</evidence>
<protein>
    <submittedName>
        <fullName evidence="1">Uncharacterized protein</fullName>
    </submittedName>
</protein>
<comment type="caution">
    <text evidence="1">The sequence shown here is derived from an EMBL/GenBank/DDBJ whole genome shotgun (WGS) entry which is preliminary data.</text>
</comment>
<accession>A0ACC1HBT6</accession>
<dbReference type="Proteomes" id="UP001145114">
    <property type="component" value="Unassembled WGS sequence"/>
</dbReference>
<feature type="non-terminal residue" evidence="1">
    <location>
        <position position="1"/>
    </location>
</feature>
<proteinExistence type="predicted"/>
<gene>
    <name evidence="1" type="ORF">EV182_006461</name>
</gene>
<keyword evidence="2" id="KW-1185">Reference proteome</keyword>
<sequence length="312" mass="32194">ANTDGDFSHVFGDLDEPKSAGQSQINYDFDDVFATTFAPQTTAIVSSTVTTRPISRSTTTASVGDDRRKLSVASGTSVAHDSPKQLPTSKLTTVAPGNTNFKADFSAAFQSASITEVAPYGKATTSATTNIDAFDTKFPEINDLNFESPQEGRKASSAGKPLEGGSRLADKHAFDTAFANMDITSPMTVGAATMLQFDDDHNGNNDAKGNSSAHQPKGSQADLSFDDMFGTGKDIPFDSKSVDKGSKDNGGSGSGGSGSDSESPVGTKALSKSPGQTPSDEPEADDNGTESNNKAEGSGAASSDMVPTVTKD</sequence>
<reference evidence="1" key="1">
    <citation type="submission" date="2022-06" db="EMBL/GenBank/DDBJ databases">
        <title>Phylogenomic reconstructions and comparative analyses of Kickxellomycotina fungi.</title>
        <authorList>
            <person name="Reynolds N.K."/>
            <person name="Stajich J.E."/>
            <person name="Barry K."/>
            <person name="Grigoriev I.V."/>
            <person name="Crous P."/>
            <person name="Smith M.E."/>
        </authorList>
    </citation>
    <scope>NUCLEOTIDE SEQUENCE</scope>
    <source>
        <strain evidence="1">RSA 2271</strain>
    </source>
</reference>
<name>A0ACC1HBT6_9FUNG</name>
<organism evidence="1 2">
    <name type="scientific">Spiromyces aspiralis</name>
    <dbReference type="NCBI Taxonomy" id="68401"/>
    <lineage>
        <taxon>Eukaryota</taxon>
        <taxon>Fungi</taxon>
        <taxon>Fungi incertae sedis</taxon>
        <taxon>Zoopagomycota</taxon>
        <taxon>Kickxellomycotina</taxon>
        <taxon>Kickxellomycetes</taxon>
        <taxon>Kickxellales</taxon>
        <taxon>Kickxellaceae</taxon>
        <taxon>Spiromyces</taxon>
    </lineage>
</organism>
<dbReference type="EMBL" id="JAMZIH010007804">
    <property type="protein sequence ID" value="KAJ1672806.1"/>
    <property type="molecule type" value="Genomic_DNA"/>
</dbReference>
<evidence type="ECO:0000313" key="2">
    <source>
        <dbReference type="Proteomes" id="UP001145114"/>
    </source>
</evidence>